<reference evidence="1 2" key="2">
    <citation type="submission" date="2024-06" db="EMBL/GenBank/DDBJ databases">
        <title>Caproicibacterium argilliputei sp. nov, a novel caproic acid producing anaerobic bacterium isolated from pit mud.</title>
        <authorList>
            <person name="Xia S."/>
        </authorList>
    </citation>
    <scope>NUCLEOTIDE SEQUENCE [LARGE SCALE GENOMIC DNA]</scope>
    <source>
        <strain evidence="1 2">ZCY20-5</strain>
    </source>
</reference>
<dbReference type="InterPro" id="IPR014718">
    <property type="entry name" value="GH-type_carb-bd"/>
</dbReference>
<dbReference type="InterPro" id="IPR011013">
    <property type="entry name" value="Gal_mutarotase_sf_dom"/>
</dbReference>
<sequence length="294" mass="32369">MITSLQSSSFTVKVDSLGAQLSSLALDGREYLWQGDPKWWPRRAPILFPIVGSLRGGQAVSEAGPCRMGRHGLARNLEHTILRQSTDSVLYELVSSAETLRQYPYPFRLQMCYRILKPGTLETRFSVTNTGTLPLPFVVGGHPAFQVPVGQASGEAFTDYSLHFSQEMTCSSPMLAETDGLLDFSRRVPVLNHAAVLPLRHSLFDHDALVLEKVPDRTVTLRGGKSGYGVRLDFADFAYLGIWSPAGEAPFVALEPWTGCSTATDEDDCLAHKRGMRLLPVGETAEYAFTITVF</sequence>
<dbReference type="RefSeq" id="WP_316934977.1">
    <property type="nucleotide sequence ID" value="NZ_CP135996.1"/>
</dbReference>
<dbReference type="AlphaFoldDB" id="A0AA97D773"/>
<dbReference type="Gene3D" id="2.70.98.10">
    <property type="match status" value="1"/>
</dbReference>
<accession>A0AA97D773</accession>
<reference evidence="2" key="3">
    <citation type="submission" date="2024-06" db="EMBL/GenBank/DDBJ databases">
        <authorList>
            <person name="Zeng C."/>
        </authorList>
    </citation>
    <scope>NUCLEOTIDE SEQUENCE [LARGE SCALE GENOMIC DNA]</scope>
    <source>
        <strain evidence="2">ZCY20-5</strain>
    </source>
</reference>
<reference evidence="2" key="1">
    <citation type="submission" date="2024-06" db="EMBL/GenBank/DDBJ databases">
        <title>Caproicibacterium argilliputei sp. nov, a novel caproic acid producing anaerobic bacterium isolated from pit mud.</title>
        <authorList>
            <person name="Zeng C."/>
        </authorList>
    </citation>
    <scope>NUCLEOTIDE SEQUENCE [LARGE SCALE GENOMIC DNA]</scope>
    <source>
        <strain evidence="2">ZCY20-5</strain>
    </source>
</reference>
<dbReference type="Proteomes" id="UP001300604">
    <property type="component" value="Chromosome"/>
</dbReference>
<protein>
    <submittedName>
        <fullName evidence="1">Aldose 1-epimerase family protein</fullName>
    </submittedName>
</protein>
<proteinExistence type="predicted"/>
<gene>
    <name evidence="1" type="ORF">PXC00_11405</name>
</gene>
<organism evidence="1 2">
    <name type="scientific">Caproicibacterium argilliputei</name>
    <dbReference type="NCBI Taxonomy" id="3030016"/>
    <lineage>
        <taxon>Bacteria</taxon>
        <taxon>Bacillati</taxon>
        <taxon>Bacillota</taxon>
        <taxon>Clostridia</taxon>
        <taxon>Eubacteriales</taxon>
        <taxon>Oscillospiraceae</taxon>
        <taxon>Caproicibacterium</taxon>
    </lineage>
</organism>
<dbReference type="GO" id="GO:0005975">
    <property type="term" value="P:carbohydrate metabolic process"/>
    <property type="evidence" value="ECO:0007669"/>
    <property type="project" value="InterPro"/>
</dbReference>
<dbReference type="GO" id="GO:0030246">
    <property type="term" value="F:carbohydrate binding"/>
    <property type="evidence" value="ECO:0007669"/>
    <property type="project" value="InterPro"/>
</dbReference>
<dbReference type="GO" id="GO:0016853">
    <property type="term" value="F:isomerase activity"/>
    <property type="evidence" value="ECO:0007669"/>
    <property type="project" value="InterPro"/>
</dbReference>
<dbReference type="EMBL" id="CP135996">
    <property type="protein sequence ID" value="WOC31790.1"/>
    <property type="molecule type" value="Genomic_DNA"/>
</dbReference>
<dbReference type="CDD" id="cd09024">
    <property type="entry name" value="Aldose_epim_lacX"/>
    <property type="match status" value="1"/>
</dbReference>
<dbReference type="SUPFAM" id="SSF74650">
    <property type="entry name" value="Galactose mutarotase-like"/>
    <property type="match status" value="1"/>
</dbReference>
<dbReference type="KEGG" id="carl:PXC00_11405"/>
<keyword evidence="2" id="KW-1185">Reference proteome</keyword>
<dbReference type="Pfam" id="PF01263">
    <property type="entry name" value="Aldose_epim"/>
    <property type="match status" value="1"/>
</dbReference>
<evidence type="ECO:0000313" key="1">
    <source>
        <dbReference type="EMBL" id="WOC31790.1"/>
    </source>
</evidence>
<dbReference type="InterPro" id="IPR037481">
    <property type="entry name" value="LacX"/>
</dbReference>
<name>A0AA97D773_9FIRM</name>
<dbReference type="InterPro" id="IPR008183">
    <property type="entry name" value="Aldose_1/G6P_1-epimerase"/>
</dbReference>
<evidence type="ECO:0000313" key="2">
    <source>
        <dbReference type="Proteomes" id="UP001300604"/>
    </source>
</evidence>